<proteinExistence type="inferred from homology"/>
<evidence type="ECO:0000256" key="1">
    <source>
        <dbReference type="ARBA" id="ARBA00001946"/>
    </source>
</evidence>
<dbReference type="GO" id="GO:0019143">
    <property type="term" value="F:3-deoxy-manno-octulosonate-8-phosphatase activity"/>
    <property type="evidence" value="ECO:0007669"/>
    <property type="project" value="UniProtKB-EC"/>
</dbReference>
<protein>
    <submittedName>
        <fullName evidence="8">3-deoxy-D-manno-octulosonate 8-phosphate phosphatase KdsC</fullName>
        <ecNumber evidence="8">3.1.3.45</ecNumber>
    </submittedName>
</protein>
<keyword evidence="6 7" id="KW-0460">Magnesium</keyword>
<dbReference type="AlphaFoldDB" id="A0A517SZL0"/>
<dbReference type="PIRSF" id="PIRSF006118">
    <property type="entry name" value="KDO8-P_Ptase"/>
    <property type="match status" value="1"/>
</dbReference>
<comment type="cofactor">
    <cofactor evidence="1 7">
        <name>Mg(2+)</name>
        <dbReference type="ChEBI" id="CHEBI:18420"/>
    </cofactor>
</comment>
<dbReference type="SFLD" id="SFLDG01138">
    <property type="entry name" value="C1.6.2:_Deoxy-d-mannose-octulo"/>
    <property type="match status" value="1"/>
</dbReference>
<dbReference type="Proteomes" id="UP000315003">
    <property type="component" value="Chromosome"/>
</dbReference>
<reference evidence="8 9" key="1">
    <citation type="submission" date="2019-02" db="EMBL/GenBank/DDBJ databases">
        <title>Deep-cultivation of Planctomycetes and their phenomic and genomic characterization uncovers novel biology.</title>
        <authorList>
            <person name="Wiegand S."/>
            <person name="Jogler M."/>
            <person name="Boedeker C."/>
            <person name="Pinto D."/>
            <person name="Vollmers J."/>
            <person name="Rivas-Marin E."/>
            <person name="Kohn T."/>
            <person name="Peeters S.H."/>
            <person name="Heuer A."/>
            <person name="Rast P."/>
            <person name="Oberbeckmann S."/>
            <person name="Bunk B."/>
            <person name="Jeske O."/>
            <person name="Meyerdierks A."/>
            <person name="Storesund J.E."/>
            <person name="Kallscheuer N."/>
            <person name="Luecker S."/>
            <person name="Lage O.M."/>
            <person name="Pohl T."/>
            <person name="Merkel B.J."/>
            <person name="Hornburger P."/>
            <person name="Mueller R.-W."/>
            <person name="Bruemmer F."/>
            <person name="Labrenz M."/>
            <person name="Spormann A.M."/>
            <person name="Op den Camp H."/>
            <person name="Overmann J."/>
            <person name="Amann R."/>
            <person name="Jetten M.S.M."/>
            <person name="Mascher T."/>
            <person name="Medema M.H."/>
            <person name="Devos D.P."/>
            <person name="Kaster A.-K."/>
            <person name="Ovreas L."/>
            <person name="Rohde M."/>
            <person name="Galperin M.Y."/>
            <person name="Jogler C."/>
        </authorList>
    </citation>
    <scope>NUCLEOTIDE SEQUENCE [LARGE SCALE GENOMIC DNA]</scope>
    <source>
        <strain evidence="8 9">SV_7m_r</strain>
    </source>
</reference>
<evidence type="ECO:0000256" key="7">
    <source>
        <dbReference type="PIRSR" id="PIRSR006118-2"/>
    </source>
</evidence>
<dbReference type="Gene3D" id="3.40.50.1000">
    <property type="entry name" value="HAD superfamily/HAD-like"/>
    <property type="match status" value="1"/>
</dbReference>
<dbReference type="InterPro" id="IPR050793">
    <property type="entry name" value="CMP-NeuNAc_synthase"/>
</dbReference>
<feature type="binding site" evidence="7">
    <location>
        <position position="23"/>
    </location>
    <ligand>
        <name>substrate</name>
    </ligand>
</feature>
<evidence type="ECO:0000256" key="4">
    <source>
        <dbReference type="ARBA" id="ARBA00022723"/>
    </source>
</evidence>
<dbReference type="RefSeq" id="WP_145275557.1">
    <property type="nucleotide sequence ID" value="NZ_CP036272.1"/>
</dbReference>
<dbReference type="PANTHER" id="PTHR21485:SF3">
    <property type="entry name" value="N-ACYLNEURAMINATE CYTIDYLYLTRANSFERASE"/>
    <property type="match status" value="1"/>
</dbReference>
<dbReference type="PANTHER" id="PTHR21485">
    <property type="entry name" value="HAD SUPERFAMILY MEMBERS CMAS AND KDSC"/>
    <property type="match status" value="1"/>
</dbReference>
<feature type="binding site" evidence="7">
    <location>
        <position position="21"/>
    </location>
    <ligand>
        <name>Mg(2+)</name>
        <dbReference type="ChEBI" id="CHEBI:18420"/>
    </ligand>
</feature>
<dbReference type="FunFam" id="3.40.50.1000:FF:000029">
    <property type="entry name" value="3-deoxy-D-manno-octulosonate 8-phosphate phosphatase KdsC"/>
    <property type="match status" value="1"/>
</dbReference>
<evidence type="ECO:0000256" key="3">
    <source>
        <dbReference type="ARBA" id="ARBA00011881"/>
    </source>
</evidence>
<evidence type="ECO:0000313" key="8">
    <source>
        <dbReference type="EMBL" id="QDT61461.1"/>
    </source>
</evidence>
<keyword evidence="4 7" id="KW-0479">Metal-binding</keyword>
<dbReference type="InterPro" id="IPR036412">
    <property type="entry name" value="HAD-like_sf"/>
</dbReference>
<dbReference type="SFLD" id="SFLDS00003">
    <property type="entry name" value="Haloacid_Dehalogenase"/>
    <property type="match status" value="1"/>
</dbReference>
<keyword evidence="9" id="KW-1185">Reference proteome</keyword>
<dbReference type="InterPro" id="IPR023214">
    <property type="entry name" value="HAD_sf"/>
</dbReference>
<dbReference type="SUPFAM" id="SSF56784">
    <property type="entry name" value="HAD-like"/>
    <property type="match status" value="1"/>
</dbReference>
<keyword evidence="5 8" id="KW-0378">Hydrolase</keyword>
<comment type="subunit">
    <text evidence="3">Homotetramer.</text>
</comment>
<accession>A0A517SZL0</accession>
<dbReference type="EMBL" id="CP036272">
    <property type="protein sequence ID" value="QDT61461.1"/>
    <property type="molecule type" value="Genomic_DNA"/>
</dbReference>
<dbReference type="EC" id="3.1.3.45" evidence="8"/>
<organism evidence="8 9">
    <name type="scientific">Stieleria bergensis</name>
    <dbReference type="NCBI Taxonomy" id="2528025"/>
    <lineage>
        <taxon>Bacteria</taxon>
        <taxon>Pseudomonadati</taxon>
        <taxon>Planctomycetota</taxon>
        <taxon>Planctomycetia</taxon>
        <taxon>Pirellulales</taxon>
        <taxon>Pirellulaceae</taxon>
        <taxon>Stieleria</taxon>
    </lineage>
</organism>
<evidence type="ECO:0000313" key="9">
    <source>
        <dbReference type="Proteomes" id="UP000315003"/>
    </source>
</evidence>
<name>A0A517SZL0_9BACT</name>
<dbReference type="OrthoDB" id="9805604at2"/>
<dbReference type="SFLD" id="SFLDG01136">
    <property type="entry name" value="C1.6:_Phosphoserine_Phosphatas"/>
    <property type="match status" value="1"/>
</dbReference>
<dbReference type="Pfam" id="PF08282">
    <property type="entry name" value="Hydrolase_3"/>
    <property type="match status" value="1"/>
</dbReference>
<evidence type="ECO:0000256" key="2">
    <source>
        <dbReference type="ARBA" id="ARBA00005893"/>
    </source>
</evidence>
<evidence type="ECO:0000256" key="6">
    <source>
        <dbReference type="ARBA" id="ARBA00022842"/>
    </source>
</evidence>
<comment type="similarity">
    <text evidence="2">Belongs to the KdsC family.</text>
</comment>
<dbReference type="GO" id="GO:0008781">
    <property type="term" value="F:N-acylneuraminate cytidylyltransferase activity"/>
    <property type="evidence" value="ECO:0007669"/>
    <property type="project" value="TreeGrafter"/>
</dbReference>
<dbReference type="CDD" id="cd01630">
    <property type="entry name" value="HAD_KDO-like"/>
    <property type="match status" value="1"/>
</dbReference>
<dbReference type="NCBIfam" id="TIGR01670">
    <property type="entry name" value="KdsC-phosphatas"/>
    <property type="match status" value="1"/>
</dbReference>
<feature type="binding site" evidence="7">
    <location>
        <position position="114"/>
    </location>
    <ligand>
        <name>Mg(2+)</name>
        <dbReference type="ChEBI" id="CHEBI:18420"/>
    </ligand>
</feature>
<gene>
    <name evidence="8" type="primary">kdsC</name>
    <name evidence="8" type="ORF">SV7mr_39970</name>
</gene>
<dbReference type="InterPro" id="IPR010023">
    <property type="entry name" value="KdsC_fam"/>
</dbReference>
<evidence type="ECO:0000256" key="5">
    <source>
        <dbReference type="ARBA" id="ARBA00022801"/>
    </source>
</evidence>
<dbReference type="GO" id="GO:0046872">
    <property type="term" value="F:metal ion binding"/>
    <property type="evidence" value="ECO:0007669"/>
    <property type="project" value="UniProtKB-KW"/>
</dbReference>
<sequence>MPVRLKSDQVICEPIRCLLSDVDGVLTDGRIIYTSEGHESKEFHARDGLGIKRWMQSGLPFGIITARSSPIVSRRCEELGVTHVVQASRDKLQDAHAIAETVGCTLGQMAYIGDDQPDVKLLREVGLAAVPADAARDAKQAAHWILKTDGGAGVVRELIERIMRAQATWELESDRLKPDQSA</sequence>